<dbReference type="Gene3D" id="3.40.50.2000">
    <property type="entry name" value="Glycogen Phosphorylase B"/>
    <property type="match status" value="1"/>
</dbReference>
<protein>
    <submittedName>
        <fullName evidence="2">Glycosyltransferase</fullName>
    </submittedName>
</protein>
<reference evidence="2" key="1">
    <citation type="submission" date="2021-04" db="EMBL/GenBank/DDBJ databases">
        <title>Genome seq and assembly of Bacillus sp.</title>
        <authorList>
            <person name="Chhetri G."/>
        </authorList>
    </citation>
    <scope>NUCLEOTIDE SEQUENCE</scope>
    <source>
        <strain evidence="2">RG28</strain>
    </source>
</reference>
<organism evidence="2 3">
    <name type="scientific">Gottfriedia endophytica</name>
    <dbReference type="NCBI Taxonomy" id="2820819"/>
    <lineage>
        <taxon>Bacteria</taxon>
        <taxon>Bacillati</taxon>
        <taxon>Bacillota</taxon>
        <taxon>Bacilli</taxon>
        <taxon>Bacillales</taxon>
        <taxon>Bacillaceae</taxon>
        <taxon>Gottfriedia</taxon>
    </lineage>
</organism>
<dbReference type="GO" id="GO:0016757">
    <property type="term" value="F:glycosyltransferase activity"/>
    <property type="evidence" value="ECO:0007669"/>
    <property type="project" value="InterPro"/>
</dbReference>
<evidence type="ECO:0000313" key="2">
    <source>
        <dbReference type="EMBL" id="MBP0724472.1"/>
    </source>
</evidence>
<dbReference type="InterPro" id="IPR001296">
    <property type="entry name" value="Glyco_trans_1"/>
</dbReference>
<proteinExistence type="predicted"/>
<dbReference type="AlphaFoldDB" id="A0A940SFX5"/>
<gene>
    <name evidence="2" type="ORF">J5Y03_04625</name>
</gene>
<evidence type="ECO:0000313" key="3">
    <source>
        <dbReference type="Proteomes" id="UP000682134"/>
    </source>
</evidence>
<sequence length="303" mass="35877">MKKILLERTSKSYLPQIDATIKYFNGKNLGFRLFDSYEIKDIKLNEFDCLWKFMGIDTSRNIDIPIIHEYPSLSTGIFPKLKNKLKKSITSKPHLRIFLNEYVKEEMGFNDQIEYVYRDVGVDDQFFQYKESVKKYDCVYVGSISKARGIPQLLDQFKYKYKNLSLLLVGTVPDEIYNHYSNCDNITFTGNLPYEDVPKYASQAVYGINYMPNKYPYNLQTSTKLLEYLAMDLQVITTDYFWINHFMKENQLNFIKINENLDNLETLMKSHEIIPNQFTKMEKFKWTNIIEQSGLEEKLLKLI</sequence>
<feature type="domain" description="Glycosyl transferase family 1" evidence="1">
    <location>
        <begin position="123"/>
        <end position="268"/>
    </location>
</feature>
<name>A0A940SFX5_9BACI</name>
<dbReference type="Proteomes" id="UP000682134">
    <property type="component" value="Unassembled WGS sequence"/>
</dbReference>
<dbReference type="SUPFAM" id="SSF53756">
    <property type="entry name" value="UDP-Glycosyltransferase/glycogen phosphorylase"/>
    <property type="match status" value="1"/>
</dbReference>
<comment type="caution">
    <text evidence="2">The sequence shown here is derived from an EMBL/GenBank/DDBJ whole genome shotgun (WGS) entry which is preliminary data.</text>
</comment>
<dbReference type="EMBL" id="JAGIYQ010000002">
    <property type="protein sequence ID" value="MBP0724472.1"/>
    <property type="molecule type" value="Genomic_DNA"/>
</dbReference>
<accession>A0A940SFX5</accession>
<evidence type="ECO:0000259" key="1">
    <source>
        <dbReference type="Pfam" id="PF00534"/>
    </source>
</evidence>
<dbReference type="RefSeq" id="WP_209402999.1">
    <property type="nucleotide sequence ID" value="NZ_JAGIYQ010000002.1"/>
</dbReference>
<dbReference type="Pfam" id="PF00534">
    <property type="entry name" value="Glycos_transf_1"/>
    <property type="match status" value="1"/>
</dbReference>
<keyword evidence="3" id="KW-1185">Reference proteome</keyword>